<proteinExistence type="predicted"/>
<dbReference type="GO" id="GO:0005829">
    <property type="term" value="C:cytosol"/>
    <property type="evidence" value="ECO:0007669"/>
    <property type="project" value="TreeGrafter"/>
</dbReference>
<comment type="caution">
    <text evidence="3">The sequence shown here is derived from an EMBL/GenBank/DDBJ whole genome shotgun (WGS) entry which is preliminary data.</text>
</comment>
<keyword evidence="3" id="KW-0670">Pyruvate</keyword>
<comment type="function">
    <text evidence="1">Forms oxaloacetate, a four-carbon dicarboxylic acid source for the tricarboxylic acid cycle.</text>
</comment>
<dbReference type="GO" id="GO:0006099">
    <property type="term" value="P:tricarboxylic acid cycle"/>
    <property type="evidence" value="ECO:0007669"/>
    <property type="project" value="InterPro"/>
</dbReference>
<sequence>MYFIYPLAHLAKGIFISNQINFMSRQPKLERFNNLVKSKYQVYNSLFMTLPFHGITDTGVLLPLFDRICTRGYDSKYNPEKIVNYFFDKYQRDVSEEERYDLLFRFIQYIERQVVLFDAIEDAAYRTVNNMDGRGTLRNIKEEAEAQSKTGDLKEYLQDFKIRPVLTAHPTQFYPGAVLGIINDLSKSINNNDLEMIKNLLSQLGKTPFFKKEKPTPYDEAVSLIWYLENVFYKASSHIYNYLQQNVFKGEFFDNQVIDLGFWPGGDRDGNPFVTTEITLKVAARLRNTIIKNYYRDVRNLRRRITFNGTEAPLADIERRLYDSIFLPGDQLKISIEELTSTLTRIRNLVIDRHEGLFVEQIDDLLNKIKMFGFHFAVLDIRQDSRVHMHVMEEIVKQCAADNLGIFPENFENLSETEQIEILQNVKGKIDPSTLEDEIARKTLESIYAMREIQEHNGERSCNRYIISNNQTGLNVMHAFSMFHLTGWENPSVDIVPLFETVPDLKIAHEVMRKLYSNEAYSKHLKQRHMKQTIMLGFSDGTKDGGYLMANWSIFKAKEELTKVSREFGIKVIFFDGRGGPPARGGGKTHQFYASLGETIEDEEIQLTVQGQTISSNFGTPDSCQYNLEQLLSSGIFNGVFSKKGKAFPEEDRSTMEELAELSYKAYSDFKEHPSFLGYLERMSTLKYYAKTNIGSRPSKRGKSEKLNFSDLRAIPFVGSWSQLKQNVPGFYGVGTAIEAFEKRGDFDKVQELYQNSLFFRTLLENSMMSLTKSFFGLTAYMHDDPEFGPFWDIIHDEYERTKRLLLKVSGYSELMEEEQAGKASIQERERIVLPLLTIQQFALKKIQEMQRQENPDQAKLEMFEKMVTRSLFGNINASRNSA</sequence>
<dbReference type="PRINTS" id="PR00150">
    <property type="entry name" value="PEPCARBXLASE"/>
</dbReference>
<evidence type="ECO:0000313" key="4">
    <source>
        <dbReference type="Proteomes" id="UP000289238"/>
    </source>
</evidence>
<organism evidence="3 4">
    <name type="scientific">Leeuwenhoekiella aequorea</name>
    <dbReference type="NCBI Taxonomy" id="283736"/>
    <lineage>
        <taxon>Bacteria</taxon>
        <taxon>Pseudomonadati</taxon>
        <taxon>Bacteroidota</taxon>
        <taxon>Flavobacteriia</taxon>
        <taxon>Flavobacteriales</taxon>
        <taxon>Flavobacteriaceae</taxon>
        <taxon>Leeuwenhoekiella</taxon>
    </lineage>
</organism>
<dbReference type="AlphaFoldDB" id="A0A4Q0P9S3"/>
<keyword evidence="4" id="KW-1185">Reference proteome</keyword>
<evidence type="ECO:0000313" key="3">
    <source>
        <dbReference type="EMBL" id="RXG23483.1"/>
    </source>
</evidence>
<dbReference type="Pfam" id="PF00311">
    <property type="entry name" value="PEPcase"/>
    <property type="match status" value="2"/>
</dbReference>
<reference evidence="3 4" key="1">
    <citation type="submission" date="2018-07" db="EMBL/GenBank/DDBJ databases">
        <title>Leeuwenhoekiella genomics.</title>
        <authorList>
            <person name="Tahon G."/>
            <person name="Willems A."/>
        </authorList>
    </citation>
    <scope>NUCLEOTIDE SEQUENCE [LARGE SCALE GENOMIC DNA]</scope>
    <source>
        <strain evidence="3 4">LMG 22550</strain>
    </source>
</reference>
<dbReference type="PANTHER" id="PTHR30523">
    <property type="entry name" value="PHOSPHOENOLPYRUVATE CARBOXYLASE"/>
    <property type="match status" value="1"/>
</dbReference>
<dbReference type="PANTHER" id="PTHR30523:SF6">
    <property type="entry name" value="PHOSPHOENOLPYRUVATE CARBOXYLASE"/>
    <property type="match status" value="1"/>
</dbReference>
<dbReference type="InterPro" id="IPR015813">
    <property type="entry name" value="Pyrv/PenolPyrv_kinase-like_dom"/>
</dbReference>
<accession>A0A4Q0P9S3</accession>
<dbReference type="GO" id="GO:0015977">
    <property type="term" value="P:carbon fixation"/>
    <property type="evidence" value="ECO:0007669"/>
    <property type="project" value="InterPro"/>
</dbReference>
<dbReference type="InterPro" id="IPR021135">
    <property type="entry name" value="PEP_COase"/>
</dbReference>
<dbReference type="Proteomes" id="UP000289238">
    <property type="component" value="Unassembled WGS sequence"/>
</dbReference>
<protein>
    <recommendedName>
        <fullName evidence="2">Phosphoenolpyruvate carboxylase</fullName>
    </recommendedName>
</protein>
<gene>
    <name evidence="3" type="ORF">DSM00_1097</name>
</gene>
<dbReference type="EMBL" id="QOVM01000002">
    <property type="protein sequence ID" value="RXG23483.1"/>
    <property type="molecule type" value="Genomic_DNA"/>
</dbReference>
<name>A0A4Q0P9S3_9FLAO</name>
<evidence type="ECO:0000256" key="1">
    <source>
        <dbReference type="ARBA" id="ARBA00003670"/>
    </source>
</evidence>
<dbReference type="GO" id="GO:0008964">
    <property type="term" value="F:phosphoenolpyruvate carboxylase activity"/>
    <property type="evidence" value="ECO:0007669"/>
    <property type="project" value="InterPro"/>
</dbReference>
<dbReference type="SUPFAM" id="SSF51621">
    <property type="entry name" value="Phosphoenolpyruvate/pyruvate domain"/>
    <property type="match status" value="1"/>
</dbReference>
<evidence type="ECO:0000256" key="2">
    <source>
        <dbReference type="ARBA" id="ARBA00022419"/>
    </source>
</evidence>